<evidence type="ECO:0000256" key="1">
    <source>
        <dbReference type="SAM" id="SignalP"/>
    </source>
</evidence>
<dbReference type="InterPro" id="IPR010838">
    <property type="entry name" value="DUF1444"/>
</dbReference>
<protein>
    <submittedName>
        <fullName evidence="2">DUF1444 family protein</fullName>
    </submittedName>
</protein>
<accession>A0A4U0ZEM9</accession>
<sequence>MRKIIVAFVCFFISSVFAESNLDESAFTKRYVKAVTTKPEVTSAQIKGRLEVEMTYSGGGTSTAYLDNAYMNYLSEPEKLDVIIEAYISALTRNSSDAKANIDKANIFPVIKDSGYINHITELMSEGGEGELPFFYEKLNDVLYILYAIDTPSSIKFMPKEDIANLDVKEEELRDLSMSNLMNAIESLQIKGDPSTISMVVADGTYEASFLIYDALWTKETFPVKGDIVVYVPSRDVIIVTGSKDTDSLETVKGIVHNPENQWAHAVTNVGFIRKENKWVKFHH</sequence>
<reference evidence="2 3" key="1">
    <citation type="submission" date="2019-04" db="EMBL/GenBank/DDBJ databases">
        <title>Alteromonas portus sp. nov., an alginate lyase-excreting marine bacterium.</title>
        <authorList>
            <person name="Huang H."/>
            <person name="Mo K."/>
            <person name="Bao S."/>
        </authorList>
    </citation>
    <scope>NUCLEOTIDE SEQUENCE [LARGE SCALE GENOMIC DNA]</scope>
    <source>
        <strain evidence="2 3">HB161718</strain>
    </source>
</reference>
<comment type="caution">
    <text evidence="2">The sequence shown here is derived from an EMBL/GenBank/DDBJ whole genome shotgun (WGS) entry which is preliminary data.</text>
</comment>
<dbReference type="EMBL" id="SWCO01000002">
    <property type="protein sequence ID" value="TKB04429.1"/>
    <property type="molecule type" value="Genomic_DNA"/>
</dbReference>
<dbReference type="Pfam" id="PF07285">
    <property type="entry name" value="DUF1444"/>
    <property type="match status" value="1"/>
</dbReference>
<organism evidence="2 3">
    <name type="scientific">Alteromonas portus</name>
    <dbReference type="NCBI Taxonomy" id="2565549"/>
    <lineage>
        <taxon>Bacteria</taxon>
        <taxon>Pseudomonadati</taxon>
        <taxon>Pseudomonadota</taxon>
        <taxon>Gammaproteobacteria</taxon>
        <taxon>Alteromonadales</taxon>
        <taxon>Alteromonadaceae</taxon>
        <taxon>Alteromonas/Salinimonas group</taxon>
        <taxon>Alteromonas</taxon>
    </lineage>
</organism>
<evidence type="ECO:0000313" key="2">
    <source>
        <dbReference type="EMBL" id="TKB04429.1"/>
    </source>
</evidence>
<dbReference type="AlphaFoldDB" id="A0A4U0ZEM9"/>
<keyword evidence="3" id="KW-1185">Reference proteome</keyword>
<keyword evidence="1" id="KW-0732">Signal</keyword>
<dbReference type="OrthoDB" id="2919406at2"/>
<evidence type="ECO:0000313" key="3">
    <source>
        <dbReference type="Proteomes" id="UP000305471"/>
    </source>
</evidence>
<dbReference type="RefSeq" id="WP_136781431.1">
    <property type="nucleotide sequence ID" value="NZ_SWCO01000002.1"/>
</dbReference>
<proteinExistence type="predicted"/>
<gene>
    <name evidence="2" type="ORF">E5672_06410</name>
</gene>
<feature type="chain" id="PRO_5020849141" evidence="1">
    <location>
        <begin position="19"/>
        <end position="284"/>
    </location>
</feature>
<name>A0A4U0ZEM9_9ALTE</name>
<feature type="signal peptide" evidence="1">
    <location>
        <begin position="1"/>
        <end position="18"/>
    </location>
</feature>
<dbReference type="Proteomes" id="UP000305471">
    <property type="component" value="Unassembled WGS sequence"/>
</dbReference>